<evidence type="ECO:0000313" key="3">
    <source>
        <dbReference type="EnsemblPlants" id="Kaladp0033s0097.1.v1.1.CDS.1"/>
    </source>
</evidence>
<dbReference type="PANTHER" id="PTHR13318">
    <property type="entry name" value="PARTNER OF PAIRED, ISOFORM B-RELATED"/>
    <property type="match status" value="1"/>
</dbReference>
<accession>A0A7N0TDZ8</accession>
<dbReference type="Gramene" id="Kaladp0033s0097.1.v1.1">
    <property type="protein sequence ID" value="Kaladp0033s0097.1.v1.1.CDS.1"/>
    <property type="gene ID" value="Kaladp0033s0097.v1.1"/>
</dbReference>
<dbReference type="EnsemblPlants" id="Kaladp0033s0097.1.v1.1">
    <property type="protein sequence ID" value="Kaladp0033s0097.1.v1.1.CDS.1"/>
    <property type="gene ID" value="Kaladp0033s0097.v1.1"/>
</dbReference>
<dbReference type="AlphaFoldDB" id="A0A7N0TDZ8"/>
<dbReference type="InterPro" id="IPR057207">
    <property type="entry name" value="FBXL15_LRR"/>
</dbReference>
<keyword evidence="4" id="KW-1185">Reference proteome</keyword>
<evidence type="ECO:0000259" key="2">
    <source>
        <dbReference type="Pfam" id="PF25372"/>
    </source>
</evidence>
<dbReference type="GO" id="GO:0019005">
    <property type="term" value="C:SCF ubiquitin ligase complex"/>
    <property type="evidence" value="ECO:0007669"/>
    <property type="project" value="TreeGrafter"/>
</dbReference>
<dbReference type="InterPro" id="IPR036047">
    <property type="entry name" value="F-box-like_dom_sf"/>
</dbReference>
<dbReference type="Proteomes" id="UP000594263">
    <property type="component" value="Unplaced"/>
</dbReference>
<reference evidence="3" key="1">
    <citation type="submission" date="2021-01" db="UniProtKB">
        <authorList>
            <consortium name="EnsemblPlants"/>
        </authorList>
    </citation>
    <scope>IDENTIFICATION</scope>
</reference>
<dbReference type="InterPro" id="IPR006553">
    <property type="entry name" value="Leu-rich_rpt_Cys-con_subtyp"/>
</dbReference>
<name>A0A7N0TDZ8_KALFE</name>
<dbReference type="Pfam" id="PF25372">
    <property type="entry name" value="DUF7885"/>
    <property type="match status" value="2"/>
</dbReference>
<dbReference type="SMART" id="SM00367">
    <property type="entry name" value="LRR_CC"/>
    <property type="match status" value="14"/>
</dbReference>
<sequence length="564" mass="61093">MKPMIDILPDECLMEILRRLPGDDARSAAACVSKKWLTLLCCMKKSDRILPEGVPSDVDAAYERETRCLEGASDLKLAAVAVACCSHRTVDVLSIRGGPATNFGLQAVGNCCSDLRSLFLWNLAHIGDSGLVAIAEGCKLLENLDLSRCPNISDTGLIAIAHNCPGLDSLSLKSCPGIKNEGLKEIGRCCAMLNSVSICDCPLVRSVGAAALLSSRTSVLSKLHLQGLKITNLKLIGSHGKCITVLHLEDLQLVSERAFKMLGHGRALKKLKFLKIVSCPGLKDTALGSLGKHFSSLKQMHLGRSNSISDRGVSDFVTNIRSLDSLRVEDCRRISGFGLLDILSNCGSQLSHLEFVRCVYMAGCLLADIQTLIPCVSLRALSIHDCPMFSTQSLLLLAKMCPYITTLNFTGAAGLQDRSILPLVTTCKYIDRLNLSGFENLTDLAVYEVVMLRGTSLQVLNLEGCRGVTDKCMGEIARHCLALKELNLSGCRISDSGVVQLAFGRFTLQTLSLKNCLLLTDSSVQYLVMLGRSLSTLDVRNCDSFSPSRLDLLSKSLGRCEVLY</sequence>
<dbReference type="InterPro" id="IPR032675">
    <property type="entry name" value="LRR_dom_sf"/>
</dbReference>
<evidence type="ECO:0000259" key="1">
    <source>
        <dbReference type="Pfam" id="PF00646"/>
    </source>
</evidence>
<dbReference type="Pfam" id="PF00646">
    <property type="entry name" value="F-box"/>
    <property type="match status" value="1"/>
</dbReference>
<feature type="domain" description="F-box" evidence="1">
    <location>
        <begin position="6"/>
        <end position="40"/>
    </location>
</feature>
<dbReference type="GO" id="GO:0031146">
    <property type="term" value="P:SCF-dependent proteasomal ubiquitin-dependent protein catabolic process"/>
    <property type="evidence" value="ECO:0007669"/>
    <property type="project" value="TreeGrafter"/>
</dbReference>
<evidence type="ECO:0008006" key="5">
    <source>
        <dbReference type="Google" id="ProtNLM"/>
    </source>
</evidence>
<dbReference type="InterPro" id="IPR001810">
    <property type="entry name" value="F-box_dom"/>
</dbReference>
<proteinExistence type="predicted"/>
<evidence type="ECO:0000313" key="4">
    <source>
        <dbReference type="Proteomes" id="UP000594263"/>
    </source>
</evidence>
<feature type="domain" description="F-box/LRR-repeat protein 15-like leucin rich repeat" evidence="2">
    <location>
        <begin position="455"/>
        <end position="549"/>
    </location>
</feature>
<protein>
    <recommendedName>
        <fullName evidence="5">F-box domain-containing protein</fullName>
    </recommendedName>
</protein>
<dbReference type="SUPFAM" id="SSF52047">
    <property type="entry name" value="RNI-like"/>
    <property type="match status" value="1"/>
</dbReference>
<dbReference type="OMA" id="YERETRC"/>
<organism evidence="3 4">
    <name type="scientific">Kalanchoe fedtschenkoi</name>
    <name type="common">Lavender scallops</name>
    <name type="synonym">South American air plant</name>
    <dbReference type="NCBI Taxonomy" id="63787"/>
    <lineage>
        <taxon>Eukaryota</taxon>
        <taxon>Viridiplantae</taxon>
        <taxon>Streptophyta</taxon>
        <taxon>Embryophyta</taxon>
        <taxon>Tracheophyta</taxon>
        <taxon>Spermatophyta</taxon>
        <taxon>Magnoliopsida</taxon>
        <taxon>eudicotyledons</taxon>
        <taxon>Gunneridae</taxon>
        <taxon>Pentapetalae</taxon>
        <taxon>Saxifragales</taxon>
        <taxon>Crassulaceae</taxon>
        <taxon>Kalanchoe</taxon>
    </lineage>
</organism>
<dbReference type="SUPFAM" id="SSF81383">
    <property type="entry name" value="F-box domain"/>
    <property type="match status" value="1"/>
</dbReference>
<dbReference type="Gene3D" id="3.80.10.10">
    <property type="entry name" value="Ribonuclease Inhibitor"/>
    <property type="match status" value="3"/>
</dbReference>
<feature type="domain" description="F-box/LRR-repeat protein 15-like leucin rich repeat" evidence="2">
    <location>
        <begin position="90"/>
        <end position="187"/>
    </location>
</feature>